<protein>
    <submittedName>
        <fullName evidence="2">Pol protein</fullName>
    </submittedName>
</protein>
<sequence>RSSILSAKISRKMASKSSTHRQLAAISPALHLKQPVGGQMSNKNMGSPTIPKVKEWWNLEKGIKGNHRAGKRASLNTLRQQSNGSIHSQFLKEGELLGG</sequence>
<organismHost>
    <name type="scientific">Homo sapiens</name>
    <name type="common">Human</name>
    <dbReference type="NCBI Taxonomy" id="9606"/>
</organismHost>
<accession>Q27QZ8</accession>
<evidence type="ECO:0000313" key="2">
    <source>
        <dbReference type="EMBL" id="ABD52826.1"/>
    </source>
</evidence>
<feature type="compositionally biased region" description="Basic and acidic residues" evidence="1">
    <location>
        <begin position="90"/>
        <end position="99"/>
    </location>
</feature>
<organism evidence="2">
    <name type="scientific">Human immunodeficiency virus type 1</name>
    <name type="common">HIV-1</name>
    <dbReference type="NCBI Taxonomy" id="11676"/>
    <lineage>
        <taxon>Viruses</taxon>
        <taxon>Riboviria</taxon>
        <taxon>Pararnavirae</taxon>
        <taxon>Artverviricota</taxon>
        <taxon>Revtraviricetes</taxon>
        <taxon>Ortervirales</taxon>
        <taxon>Retroviridae</taxon>
        <taxon>Orthoretrovirinae</taxon>
        <taxon>Lentivirus</taxon>
        <taxon>Lentivirus humimdef1</taxon>
    </lineage>
</organism>
<gene>
    <name evidence="2" type="primary">pol</name>
</gene>
<proteinExistence type="predicted"/>
<dbReference type="EMBL" id="DQ387159">
    <property type="protein sequence ID" value="ABD52826.1"/>
    <property type="molecule type" value="Genomic_DNA"/>
</dbReference>
<name>Q27QZ8_HV1</name>
<reference evidence="2" key="1">
    <citation type="journal article" date="2006" name="AIDS Res. Hum. Retroviruses">
        <title>HIV type 1 subtypes among STI patients in Nairobi: a genotypic study based on partial pol gene sequencing.</title>
        <authorList>
            <person name="Lihana R.W."/>
            <person name="Khamadi S.A."/>
            <person name="Kiptoo M.K."/>
            <person name="Kinyua J.G."/>
            <person name="Lagat N."/>
            <person name="Magoma G.N."/>
            <person name="Mwau M.M."/>
            <person name="Makokha E.P."/>
            <person name="Onyango V."/>
            <person name="Osman S."/>
            <person name="Okoth F.A."/>
            <person name="Songok E.M."/>
        </authorList>
    </citation>
    <scope>NUCLEOTIDE SEQUENCE</scope>
    <source>
        <strain evidence="2">109/ST2114</strain>
    </source>
</reference>
<feature type="non-terminal residue" evidence="2">
    <location>
        <position position="99"/>
    </location>
</feature>
<evidence type="ECO:0000256" key="1">
    <source>
        <dbReference type="SAM" id="MobiDB-lite"/>
    </source>
</evidence>
<feature type="non-terminal residue" evidence="2">
    <location>
        <position position="1"/>
    </location>
</feature>
<feature type="region of interest" description="Disordered" evidence="1">
    <location>
        <begin position="77"/>
        <end position="99"/>
    </location>
</feature>
<feature type="compositionally biased region" description="Polar residues" evidence="1">
    <location>
        <begin position="77"/>
        <end position="88"/>
    </location>
</feature>